<evidence type="ECO:0008006" key="3">
    <source>
        <dbReference type="Google" id="ProtNLM"/>
    </source>
</evidence>
<dbReference type="AlphaFoldDB" id="W0LFD2"/>
<evidence type="ECO:0000313" key="2">
    <source>
        <dbReference type="Proteomes" id="UP000019030"/>
    </source>
</evidence>
<accession>W0LFD2</accession>
<dbReference type="PATRIC" id="fig|1441930.4.peg.2831"/>
<dbReference type="KEGG" id="sfo:Z042_14270"/>
<dbReference type="HOGENOM" id="CLU_158505_0_0_6"/>
<dbReference type="Pfam" id="PF10784">
    <property type="entry name" value="Plasmid_stab_B"/>
    <property type="match status" value="1"/>
</dbReference>
<dbReference type="STRING" id="1441930.Z042_14270"/>
<reference evidence="1 2" key="2">
    <citation type="submission" date="2015-03" db="EMBL/GenBank/DDBJ databases">
        <authorList>
            <person name="Chan K.-G."/>
        </authorList>
    </citation>
    <scope>NUCLEOTIDE SEQUENCE [LARGE SCALE GENOMIC DNA]</scope>
    <source>
        <strain evidence="1 2">RB-25</strain>
    </source>
</reference>
<reference evidence="1 2" key="1">
    <citation type="submission" date="2014-01" db="EMBL/GenBank/DDBJ databases">
        <title>Isolation of Serratia multitudinisentens RB-25 from Ex-Landfill site.</title>
        <authorList>
            <person name="Robson E.H.J."/>
        </authorList>
    </citation>
    <scope>NUCLEOTIDE SEQUENCE [LARGE SCALE GENOMIC DNA]</scope>
    <source>
        <strain evidence="1 2">RB-25</strain>
    </source>
</reference>
<keyword evidence="2" id="KW-1185">Reference proteome</keyword>
<protein>
    <recommendedName>
        <fullName evidence="3">Plasmid stabilization protein</fullName>
    </recommendedName>
</protein>
<dbReference type="Proteomes" id="UP000019030">
    <property type="component" value="Chromosome"/>
</dbReference>
<name>W0LFD2_9GAMM</name>
<dbReference type="InterPro" id="IPR038307">
    <property type="entry name" value="StbB_sf"/>
</dbReference>
<gene>
    <name evidence="1" type="ORF">Z042_14270</name>
</gene>
<proteinExistence type="predicted"/>
<dbReference type="EMBL" id="CP007044">
    <property type="protein sequence ID" value="AHG20655.1"/>
    <property type="molecule type" value="Genomic_DNA"/>
</dbReference>
<sequence>MSKYSKRKKIIAYLHPEIYLQDQLTQHYVECLPVQVRGEFYRQSIICGAALSSVDPRLVNLISSFFNGSITAENIIKLIEQAMGCSPGATEERVISYVASVSENKIKPGMETTEKKAIKNLSMLKK</sequence>
<dbReference type="RefSeq" id="WP_037405674.1">
    <property type="nucleotide sequence ID" value="NZ_CP007044.2"/>
</dbReference>
<organism evidence="1 2">
    <name type="scientific">Chania multitudinisentens RB-25</name>
    <dbReference type="NCBI Taxonomy" id="1441930"/>
    <lineage>
        <taxon>Bacteria</taxon>
        <taxon>Pseudomonadati</taxon>
        <taxon>Pseudomonadota</taxon>
        <taxon>Gammaproteobacteria</taxon>
        <taxon>Enterobacterales</taxon>
        <taxon>Yersiniaceae</taxon>
        <taxon>Chania</taxon>
    </lineage>
</organism>
<dbReference type="InterPro" id="IPR019720">
    <property type="entry name" value="Plasmid_stability_protein_StbB"/>
</dbReference>
<evidence type="ECO:0000313" key="1">
    <source>
        <dbReference type="EMBL" id="AHG20655.1"/>
    </source>
</evidence>
<dbReference type="Gene3D" id="6.10.290.20">
    <property type="match status" value="1"/>
</dbReference>